<feature type="domain" description="NACHT" evidence="2">
    <location>
        <begin position="157"/>
        <end position="280"/>
    </location>
</feature>
<dbReference type="SUPFAM" id="SSF52540">
    <property type="entry name" value="P-loop containing nucleoside triphosphate hydrolases"/>
    <property type="match status" value="1"/>
</dbReference>
<dbReference type="Proteomes" id="UP001152320">
    <property type="component" value="Chromosome 1"/>
</dbReference>
<evidence type="ECO:0000313" key="4">
    <source>
        <dbReference type="Proteomes" id="UP001152320"/>
    </source>
</evidence>
<dbReference type="InterPro" id="IPR027417">
    <property type="entry name" value="P-loop_NTPase"/>
</dbReference>
<dbReference type="EMBL" id="JAIZAY010000001">
    <property type="protein sequence ID" value="KAJ8049301.1"/>
    <property type="molecule type" value="Genomic_DNA"/>
</dbReference>
<proteinExistence type="predicted"/>
<name>A0A9Q1CQ28_HOLLE</name>
<evidence type="ECO:0000259" key="2">
    <source>
        <dbReference type="PROSITE" id="PS50837"/>
    </source>
</evidence>
<protein>
    <submittedName>
        <fullName evidence="3">NLR family CARD domain-containing protein 4</fullName>
    </submittedName>
</protein>
<dbReference type="InterPro" id="IPR007111">
    <property type="entry name" value="NACHT_NTPase"/>
</dbReference>
<dbReference type="OrthoDB" id="427518at2759"/>
<accession>A0A9Q1CQ28</accession>
<sequence length="805" mass="92871">MSGEIPYVRSFFFIYENYFETLSIQQHIPVDINYFHTTVSSSVIELLFNILGRCLKGNTPQTEVEKDANLPMLSVQSRNNQLYGNLHKGKDALVMQLKSKYADLTAAVYPVPYLREKIYSVNDVFVESGFDFQIRGGSWKTLDTYDKIFSDPRLISSRRIIEGEAGYGKSTLSLKFAYDWCNNVEGSPLNRKEIFILLQLRQLGGVKSIFDAIKQCLLPKDTQFTSPEIEGILRESKSVVVVLDGYDEYPDQEKGKDSFVINIINKEIMQQFEVILTTRSAYLPKNYSPGTAMLRLKGFDDKARELYLRKVLVGDDNNTVDKVKEKMRENPFLEDICQVPLFYVLFAHLSTMEGTVLKFNSVTVFFRHIISCFHSHGKNKITDPVEKTTFESYERTHHALDEIAFEGLSGESQQLIWEKDFICKKLGYEFYKQYINIGVLVEEEVRHIQDDPSHYSSQHIQYRQEVRFYHKLFCEWYAAHFLANYAAKPEVTLDPRNDDDDTNNPGNDIELEGSIQKNPHDKYENVLENLHPADVQYLYRFACGLNATAAEKIYQYVTSKYGGDKFAILCLVEQTGKLDQIKPMIEKLCASTVMFHREHSMLLQRSTIQILEIASLQQIPIAHLWLCNCLKEVNNADRSLLLTSGVKIRQLHTLSALDIRENDREMTEKETVGIIKYCIQSRELITLKFKYCLMPWSIDTEKFNVFQEKKVTVLWDTGFASSFKLNLENGSWQREDDSGPLTQQEYDEEVRYVMLGLIVLQMHFEDPKANTVRVTALCAPLNTMIIETVNLPRQGNLLGEYENSS</sequence>
<evidence type="ECO:0000313" key="3">
    <source>
        <dbReference type="EMBL" id="KAJ8049301.1"/>
    </source>
</evidence>
<dbReference type="AlphaFoldDB" id="A0A9Q1CQ28"/>
<keyword evidence="4" id="KW-1185">Reference proteome</keyword>
<evidence type="ECO:0000256" key="1">
    <source>
        <dbReference type="SAM" id="MobiDB-lite"/>
    </source>
</evidence>
<dbReference type="PANTHER" id="PTHR46312">
    <property type="entry name" value="NACHT DOMAIN-CONTAINING PROTEIN"/>
    <property type="match status" value="1"/>
</dbReference>
<dbReference type="PANTHER" id="PTHR46312:SF2">
    <property type="entry name" value="NUCLEOTIDE-BINDING OLIGOMERIZATION DOMAIN-CONTAINING PROTEIN 2-LIKE"/>
    <property type="match status" value="1"/>
</dbReference>
<dbReference type="PROSITE" id="PS50837">
    <property type="entry name" value="NACHT"/>
    <property type="match status" value="1"/>
</dbReference>
<organism evidence="3 4">
    <name type="scientific">Holothuria leucospilota</name>
    <name type="common">Black long sea cucumber</name>
    <name type="synonym">Mertensiothuria leucospilota</name>
    <dbReference type="NCBI Taxonomy" id="206669"/>
    <lineage>
        <taxon>Eukaryota</taxon>
        <taxon>Metazoa</taxon>
        <taxon>Echinodermata</taxon>
        <taxon>Eleutherozoa</taxon>
        <taxon>Echinozoa</taxon>
        <taxon>Holothuroidea</taxon>
        <taxon>Aspidochirotacea</taxon>
        <taxon>Aspidochirotida</taxon>
        <taxon>Holothuriidae</taxon>
        <taxon>Holothuria</taxon>
    </lineage>
</organism>
<dbReference type="Pfam" id="PF05729">
    <property type="entry name" value="NACHT"/>
    <property type="match status" value="1"/>
</dbReference>
<reference evidence="3" key="1">
    <citation type="submission" date="2021-10" db="EMBL/GenBank/DDBJ databases">
        <title>Tropical sea cucumber genome reveals ecological adaptation and Cuvierian tubules defense mechanism.</title>
        <authorList>
            <person name="Chen T."/>
        </authorList>
    </citation>
    <scope>NUCLEOTIDE SEQUENCE</scope>
    <source>
        <strain evidence="3">Nanhai2018</strain>
        <tissue evidence="3">Muscle</tissue>
    </source>
</reference>
<comment type="caution">
    <text evidence="3">The sequence shown here is derived from an EMBL/GenBank/DDBJ whole genome shotgun (WGS) entry which is preliminary data.</text>
</comment>
<feature type="region of interest" description="Disordered" evidence="1">
    <location>
        <begin position="492"/>
        <end position="514"/>
    </location>
</feature>
<dbReference type="Gene3D" id="3.40.50.300">
    <property type="entry name" value="P-loop containing nucleotide triphosphate hydrolases"/>
    <property type="match status" value="1"/>
</dbReference>
<gene>
    <name evidence="3" type="ORF">HOLleu_01985</name>
</gene>